<dbReference type="AlphaFoldDB" id="A0A391NQR7"/>
<gene>
    <name evidence="2" type="ORF">KIPB_004312</name>
</gene>
<comment type="similarity">
    <text evidence="1">Belongs to the choline/ethanolamine kinase family.</text>
</comment>
<evidence type="ECO:0000313" key="3">
    <source>
        <dbReference type="Proteomes" id="UP000265618"/>
    </source>
</evidence>
<dbReference type="GO" id="GO:0004305">
    <property type="term" value="F:ethanolamine kinase activity"/>
    <property type="evidence" value="ECO:0007669"/>
    <property type="project" value="TreeGrafter"/>
</dbReference>
<keyword evidence="3" id="KW-1185">Reference proteome</keyword>
<evidence type="ECO:0000313" key="2">
    <source>
        <dbReference type="EMBL" id="GCA62556.1"/>
    </source>
</evidence>
<proteinExistence type="inferred from homology"/>
<dbReference type="PANTHER" id="PTHR22603">
    <property type="entry name" value="CHOLINE/ETHANOALAMINE KINASE"/>
    <property type="match status" value="1"/>
</dbReference>
<dbReference type="GO" id="GO:0006646">
    <property type="term" value="P:phosphatidylethanolamine biosynthetic process"/>
    <property type="evidence" value="ECO:0007669"/>
    <property type="project" value="TreeGrafter"/>
</dbReference>
<reference evidence="2 3" key="1">
    <citation type="journal article" date="2018" name="PLoS ONE">
        <title>The draft genome of Kipferlia bialata reveals reductive genome evolution in fornicate parasites.</title>
        <authorList>
            <person name="Tanifuji G."/>
            <person name="Takabayashi S."/>
            <person name="Kume K."/>
            <person name="Takagi M."/>
            <person name="Nakayama T."/>
            <person name="Kamikawa R."/>
            <person name="Inagaki Y."/>
            <person name="Hashimoto T."/>
        </authorList>
    </citation>
    <scope>NUCLEOTIDE SEQUENCE [LARGE SCALE GENOMIC DNA]</scope>
    <source>
        <strain evidence="2">NY0173</strain>
    </source>
</reference>
<dbReference type="CDD" id="cd05157">
    <property type="entry name" value="ETNK_euk"/>
    <property type="match status" value="1"/>
</dbReference>
<evidence type="ECO:0008006" key="4">
    <source>
        <dbReference type="Google" id="ProtNLM"/>
    </source>
</evidence>
<evidence type="ECO:0000256" key="1">
    <source>
        <dbReference type="ARBA" id="ARBA00038211"/>
    </source>
</evidence>
<dbReference type="Gene3D" id="3.90.1200.10">
    <property type="match status" value="1"/>
</dbReference>
<organism evidence="2 3">
    <name type="scientific">Kipferlia bialata</name>
    <dbReference type="NCBI Taxonomy" id="797122"/>
    <lineage>
        <taxon>Eukaryota</taxon>
        <taxon>Metamonada</taxon>
        <taxon>Carpediemonas-like organisms</taxon>
        <taxon>Kipferlia</taxon>
    </lineage>
</organism>
<dbReference type="SUPFAM" id="SSF56112">
    <property type="entry name" value="Protein kinase-like (PK-like)"/>
    <property type="match status" value="1"/>
</dbReference>
<name>A0A391NQR7_9EUKA</name>
<dbReference type="GO" id="GO:0005737">
    <property type="term" value="C:cytoplasm"/>
    <property type="evidence" value="ECO:0007669"/>
    <property type="project" value="TreeGrafter"/>
</dbReference>
<dbReference type="Proteomes" id="UP000265618">
    <property type="component" value="Unassembled WGS sequence"/>
</dbReference>
<dbReference type="PANTHER" id="PTHR22603:SF93">
    <property type="entry name" value="RE24176P"/>
    <property type="match status" value="1"/>
</dbReference>
<comment type="caution">
    <text evidence="2">The sequence shown here is derived from an EMBL/GenBank/DDBJ whole genome shotgun (WGS) entry which is preliminary data.</text>
</comment>
<dbReference type="Pfam" id="PF01633">
    <property type="entry name" value="Choline_kinase"/>
    <property type="match status" value="1"/>
</dbReference>
<dbReference type="InterPro" id="IPR011009">
    <property type="entry name" value="Kinase-like_dom_sf"/>
</dbReference>
<dbReference type="OrthoDB" id="10267235at2759"/>
<dbReference type="Gene3D" id="3.30.200.20">
    <property type="entry name" value="Phosphorylase Kinase, domain 1"/>
    <property type="match status" value="1"/>
</dbReference>
<dbReference type="GO" id="GO:0004103">
    <property type="term" value="F:choline kinase activity"/>
    <property type="evidence" value="ECO:0007669"/>
    <property type="project" value="TreeGrafter"/>
</dbReference>
<dbReference type="EMBL" id="BDIP01000911">
    <property type="protein sequence ID" value="GCA62556.1"/>
    <property type="molecule type" value="Genomic_DNA"/>
</dbReference>
<sequence>MGSSPMAQRSGSVPLRAYLRPLLVCDISVSPSCSTESLLRVCRECGPKEWRSDTSTWDDFTVTPVRGGLTNLMYACAHNSIRVVVRVYGANSDAFNERDGRVTKALGEVGMGKQVYGFFQNGRVEGWIQGRTLQPGELVDPDIAPLVGTKMAELHTLSLYENEGESGTEREEERVPTLWSLLHSWMDESESVTFDKGSHNAQRLEALDLPRWREYAREVEVALASTSSPVVFAHNDLHAGNILYDPSSHSASLIDWEFASWSYRDFDIANYMGEVHDCDPDLFPTQSQQSHFLRGYCSVAGGEWQDLYRLAVPWVPVSHLLWGFWGVIQAYKSHIPDFDYLEYARMRFESLKRCTVQNE</sequence>
<protein>
    <recommendedName>
        <fullName evidence="4">Choline/ethanolamine kinase</fullName>
    </recommendedName>
</protein>
<accession>A0A391NQR7</accession>